<accession>A0A162RNS1</accession>
<comment type="caution">
    <text evidence="1">The sequence shown here is derived from an EMBL/GenBank/DDBJ whole genome shotgun (WGS) entry which is preliminary data.</text>
</comment>
<reference evidence="1 2" key="1">
    <citation type="submission" date="2016-03" db="EMBL/GenBank/DDBJ databases">
        <title>EvidentialGene: Evidence-directed Construction of Genes on Genomes.</title>
        <authorList>
            <person name="Gilbert D.G."/>
            <person name="Choi J.-H."/>
            <person name="Mockaitis K."/>
            <person name="Colbourne J."/>
            <person name="Pfrender M."/>
        </authorList>
    </citation>
    <scope>NUCLEOTIDE SEQUENCE [LARGE SCALE GENOMIC DNA]</scope>
    <source>
        <strain evidence="1 2">Xinb3</strain>
        <tissue evidence="1">Complete organism</tissue>
    </source>
</reference>
<evidence type="ECO:0000313" key="2">
    <source>
        <dbReference type="Proteomes" id="UP000076858"/>
    </source>
</evidence>
<proteinExistence type="predicted"/>
<dbReference type="PANTHER" id="PTHR47501">
    <property type="entry name" value="TRANSPOSASE-RELATED"/>
    <property type="match status" value="1"/>
</dbReference>
<dbReference type="Proteomes" id="UP000076858">
    <property type="component" value="Unassembled WGS sequence"/>
</dbReference>
<dbReference type="AlphaFoldDB" id="A0A162RNS1"/>
<dbReference type="OrthoDB" id="6357282at2759"/>
<dbReference type="EMBL" id="LRGB01000139">
    <property type="protein sequence ID" value="KZS20666.1"/>
    <property type="molecule type" value="Genomic_DNA"/>
</dbReference>
<gene>
    <name evidence="1" type="ORF">APZ42_012604</name>
</gene>
<name>A0A162RNS1_9CRUS</name>
<keyword evidence="2" id="KW-1185">Reference proteome</keyword>
<sequence length="223" mass="25308">MCQVCDKSRENLYSHLSSKHPGLLSSFKAACLRGESLPKKRKCDEVVDLDGIEKIPTKRQATIQKSLTLKLRKPSNPVLQEEFDNLVLNYVVDSVLPLRHVETDPLRELMRNVSPNHVVMCRKTLAKRLLAKYITAKEKIIEHLLKLNHVCTTSDLWTTHGESYNGITFHWLHPTTFERNSICLAIKRVVGRHTYNVIASSLGAINVEFGHVPASASINFWSI</sequence>
<protein>
    <submittedName>
        <fullName evidence="1">Uncharacterized protein</fullName>
    </submittedName>
</protein>
<organism evidence="1 2">
    <name type="scientific">Daphnia magna</name>
    <dbReference type="NCBI Taxonomy" id="35525"/>
    <lineage>
        <taxon>Eukaryota</taxon>
        <taxon>Metazoa</taxon>
        <taxon>Ecdysozoa</taxon>
        <taxon>Arthropoda</taxon>
        <taxon>Crustacea</taxon>
        <taxon>Branchiopoda</taxon>
        <taxon>Diplostraca</taxon>
        <taxon>Cladocera</taxon>
        <taxon>Anomopoda</taxon>
        <taxon>Daphniidae</taxon>
        <taxon>Daphnia</taxon>
    </lineage>
</organism>
<dbReference type="STRING" id="35525.A0A162RNS1"/>
<evidence type="ECO:0000313" key="1">
    <source>
        <dbReference type="EMBL" id="KZS20666.1"/>
    </source>
</evidence>